<dbReference type="PANTHER" id="PTHR37166:SF1">
    <property type="entry name" value="PROTEIN FLAG"/>
    <property type="match status" value="1"/>
</dbReference>
<dbReference type="InterPro" id="IPR035924">
    <property type="entry name" value="FlaG-like_sf"/>
</dbReference>
<evidence type="ECO:0000313" key="2">
    <source>
        <dbReference type="EMBL" id="STQ85428.1"/>
    </source>
</evidence>
<reference evidence="2 5" key="2">
    <citation type="submission" date="2018-06" db="EMBL/GenBank/DDBJ databases">
        <authorList>
            <consortium name="Pathogen Informatics"/>
            <person name="Doyle S."/>
        </authorList>
    </citation>
    <scope>NUCLEOTIDE SEQUENCE [LARGE SCALE GENOMIC DNA]</scope>
    <source>
        <strain evidence="2 5">NCTC12714</strain>
    </source>
</reference>
<proteinExistence type="predicted"/>
<dbReference type="EMBL" id="JRPD02000021">
    <property type="protein sequence ID" value="TLD99007.1"/>
    <property type="molecule type" value="Genomic_DNA"/>
</dbReference>
<sequence length="125" mass="14054">METQGSSLSSLQGAIMSMVSNAGLPREAKRISPQATIQPESTQRDGGVEFSMQDKLLRLSKQLQEDMQRINTNIDFSYNEEIKGLVVTVRDSNGEKVIREIPSEEAIELVRKMRDMIGNILDERV</sequence>
<dbReference type="InterPro" id="IPR005186">
    <property type="entry name" value="FlaG"/>
</dbReference>
<dbReference type="PANTHER" id="PTHR37166">
    <property type="entry name" value="PROTEIN FLAG"/>
    <property type="match status" value="1"/>
</dbReference>
<organism evidence="2 5">
    <name type="scientific">Helicobacter muridarum</name>
    <dbReference type="NCBI Taxonomy" id="216"/>
    <lineage>
        <taxon>Bacteria</taxon>
        <taxon>Pseudomonadati</taxon>
        <taxon>Campylobacterota</taxon>
        <taxon>Epsilonproteobacteria</taxon>
        <taxon>Campylobacterales</taxon>
        <taxon>Helicobacteraceae</taxon>
        <taxon>Helicobacter</taxon>
    </lineage>
</organism>
<evidence type="ECO:0000313" key="3">
    <source>
        <dbReference type="EMBL" id="TLD99007.1"/>
    </source>
</evidence>
<evidence type="ECO:0000313" key="4">
    <source>
        <dbReference type="Proteomes" id="UP000029922"/>
    </source>
</evidence>
<feature type="region of interest" description="Disordered" evidence="1">
    <location>
        <begin position="25"/>
        <end position="48"/>
    </location>
</feature>
<dbReference type="AlphaFoldDB" id="A0A377PR39"/>
<dbReference type="Pfam" id="PF03646">
    <property type="entry name" value="FlaG"/>
    <property type="match status" value="1"/>
</dbReference>
<keyword evidence="2" id="KW-0969">Cilium</keyword>
<name>A0A377PR39_9HELI</name>
<protein>
    <submittedName>
        <fullName evidence="2">Flagellar protein FlaG</fullName>
    </submittedName>
    <submittedName>
        <fullName evidence="3">Flagellin protein</fullName>
    </submittedName>
</protein>
<reference evidence="3 4" key="1">
    <citation type="journal article" date="2014" name="Genome Announc.">
        <title>Draft genome sequences of eight enterohepatic helicobacter species isolated from both laboratory and wild rodents.</title>
        <authorList>
            <person name="Sheh A."/>
            <person name="Shen Z."/>
            <person name="Fox J.G."/>
        </authorList>
    </citation>
    <scope>NUCLEOTIDE SEQUENCE [LARGE SCALE GENOMIC DNA]</scope>
    <source>
        <strain evidence="3 4">ST1</strain>
    </source>
</reference>
<dbReference type="Proteomes" id="UP000255139">
    <property type="component" value="Unassembled WGS sequence"/>
</dbReference>
<dbReference type="EMBL" id="UGJE01000002">
    <property type="protein sequence ID" value="STQ85428.1"/>
    <property type="molecule type" value="Genomic_DNA"/>
</dbReference>
<accession>A0A377PR39</accession>
<keyword evidence="5" id="KW-1185">Reference proteome</keyword>
<dbReference type="Proteomes" id="UP000029922">
    <property type="component" value="Unassembled WGS sequence"/>
</dbReference>
<dbReference type="OrthoDB" id="5373092at2"/>
<gene>
    <name evidence="3" type="ORF">LS73_007845</name>
    <name evidence="2" type="ORF">NCTC12714_00213</name>
</gene>
<keyword evidence="2" id="KW-0282">Flagellum</keyword>
<keyword evidence="2" id="KW-0966">Cell projection</keyword>
<evidence type="ECO:0000256" key="1">
    <source>
        <dbReference type="SAM" id="MobiDB-lite"/>
    </source>
</evidence>
<dbReference type="Gene3D" id="3.30.160.170">
    <property type="entry name" value="FlaG-like"/>
    <property type="match status" value="1"/>
</dbReference>
<dbReference type="SUPFAM" id="SSF160214">
    <property type="entry name" value="FlaG-like"/>
    <property type="match status" value="1"/>
</dbReference>
<evidence type="ECO:0000313" key="5">
    <source>
        <dbReference type="Proteomes" id="UP000255139"/>
    </source>
</evidence>